<accession>A0A383Z4B5</accession>
<feature type="region of interest" description="Disordered" evidence="1">
    <location>
        <begin position="1"/>
        <end position="25"/>
    </location>
</feature>
<protein>
    <submittedName>
        <fullName evidence="3">Uncharacterized protein LOC103017774</fullName>
    </submittedName>
</protein>
<proteinExistence type="predicted"/>
<keyword evidence="2" id="KW-1185">Reference proteome</keyword>
<reference evidence="3" key="2">
    <citation type="submission" date="2025-08" db="UniProtKB">
        <authorList>
            <consortium name="RefSeq"/>
        </authorList>
    </citation>
    <scope>IDENTIFICATION</scope>
</reference>
<evidence type="ECO:0000256" key="1">
    <source>
        <dbReference type="SAM" id="MobiDB-lite"/>
    </source>
</evidence>
<sequence length="263" mass="29287">MVKRAGLTPANSARRPTLNTSDHQRASDAHLGWSGWAHLQPGASSWAKQYWNLAATWMWMGQEESRRPGCRAMNNGPERRWTCPWAPGVAVERGRESQTDQESKQIITTRYAGETTVVDAYNGRFFLATQRNKVLPRATTWRMNPGNIMLSERSQTQKTTSCVYAPKAVCGDSCTTLSFHGVADCIIVQNYRPLLQGDCMPSDILGVLDYGTCSSQRNVSRSDARCFQGENFRASAQVPRCVYFCPKMTSFQMEAPVSAGALE</sequence>
<organism evidence="2 3">
    <name type="scientific">Balaenoptera acutorostrata</name>
    <name type="common">Common minke whale</name>
    <name type="synonym">Balaena rostrata</name>
    <dbReference type="NCBI Taxonomy" id="9767"/>
    <lineage>
        <taxon>Eukaryota</taxon>
        <taxon>Metazoa</taxon>
        <taxon>Chordata</taxon>
        <taxon>Craniata</taxon>
        <taxon>Vertebrata</taxon>
        <taxon>Euteleostomi</taxon>
        <taxon>Mammalia</taxon>
        <taxon>Eutheria</taxon>
        <taxon>Laurasiatheria</taxon>
        <taxon>Artiodactyla</taxon>
        <taxon>Whippomorpha</taxon>
        <taxon>Cetacea</taxon>
        <taxon>Mysticeti</taxon>
        <taxon>Balaenopteridae</taxon>
        <taxon>Balaenoptera</taxon>
    </lineage>
</organism>
<gene>
    <name evidence="3" type="primary">LOC103017774</name>
</gene>
<dbReference type="RefSeq" id="XP_007170010.1">
    <property type="nucleotide sequence ID" value="XM_007169948.2"/>
</dbReference>
<dbReference type="GeneID" id="103017774"/>
<reference evidence="2" key="1">
    <citation type="submission" date="2025-05" db="UniProtKB">
        <authorList>
            <consortium name="RefSeq"/>
        </authorList>
    </citation>
    <scope>NUCLEOTIDE SEQUENCE [LARGE SCALE GENOMIC DNA]</scope>
</reference>
<dbReference type="Proteomes" id="UP001652580">
    <property type="component" value="Chromosome 1"/>
</dbReference>
<name>A0A383Z4B5_BALAC</name>
<evidence type="ECO:0000313" key="2">
    <source>
        <dbReference type="Proteomes" id="UP001652580"/>
    </source>
</evidence>
<evidence type="ECO:0000313" key="3">
    <source>
        <dbReference type="RefSeq" id="XP_007170010.1"/>
    </source>
</evidence>
<dbReference type="AlphaFoldDB" id="A0A383Z4B5"/>
<dbReference type="KEGG" id="bacu:103017774"/>
<dbReference type="InParanoid" id="A0A383Z4B5"/>